<dbReference type="GO" id="GO:0016209">
    <property type="term" value="F:antioxidant activity"/>
    <property type="evidence" value="ECO:0007669"/>
    <property type="project" value="InterPro"/>
</dbReference>
<comment type="caution">
    <text evidence="2">The sequence shown here is derived from an EMBL/GenBank/DDBJ whole genome shotgun (WGS) entry which is preliminary data.</text>
</comment>
<protein>
    <recommendedName>
        <fullName evidence="1">Thioredoxin domain-containing protein</fullName>
    </recommendedName>
</protein>
<dbReference type="RefSeq" id="WP_125742935.1">
    <property type="nucleotide sequence ID" value="NZ_RCOR01000049.1"/>
</dbReference>
<sequence length="423" mass="46574">MLKYAALIPIVLVAVALPIILQPLMLSATDFEADIYGGGTFRLSDFKGKVVVIVVAQTSCPHCKEFLPALSKAWKSDSELMSGKYVLAVVMLDPAHPLSATGVSEDKKAFDSFSPPSGWILLPEAWHSIEVFGIKYTASVVIVDKRGNVVEKVEPQDHPKIDEMVSYTIMKVKERGAEAKVLRFSFSAPRLAFIGDTVTLQGEVQPPSIGVNVTIIRPDGEEINVRPRVIGNGQFSVDFTPDMEGTWVARASSLSETREVRITVLPNKPRGIESYDVVYGTHDERAGKIINQNAKSSKSLPNDNVVLLGGPKANPFVLEFNSIAGVSMILKGKSAKLFIGSKEYDLSVTFGKEDYAVVYWLRWEGRFVVVGEGLTRFGTLAASLFMKNTQLEKQLYLIHWKDLNGDGDVSYDEIEVLMALEKI</sequence>
<accession>A0A3R9QPN2</accession>
<dbReference type="PROSITE" id="PS00018">
    <property type="entry name" value="EF_HAND_1"/>
    <property type="match status" value="1"/>
</dbReference>
<reference evidence="2 3" key="1">
    <citation type="submission" date="2018-10" db="EMBL/GenBank/DDBJ databases">
        <title>Co-occurring genomic capacity for anaerobic methane metabolism and dissimilatory sulfite reduction discovered in the Korarchaeota.</title>
        <authorList>
            <person name="Mckay L.J."/>
            <person name="Dlakic M."/>
            <person name="Fields M.W."/>
            <person name="Delmont T.O."/>
            <person name="Eren A.M."/>
            <person name="Jay Z.J."/>
            <person name="Klingelsmith K.B."/>
            <person name="Rusch D.B."/>
            <person name="Inskeep W.P."/>
        </authorList>
    </citation>
    <scope>NUCLEOTIDE SEQUENCE [LARGE SCALE GENOMIC DNA]</scope>
    <source>
        <strain evidence="2 3">WS</strain>
    </source>
</reference>
<dbReference type="Gene3D" id="3.40.30.10">
    <property type="entry name" value="Glutaredoxin"/>
    <property type="match status" value="1"/>
</dbReference>
<dbReference type="AlphaFoldDB" id="A0A3R9QPN2"/>
<evidence type="ECO:0000259" key="1">
    <source>
        <dbReference type="PROSITE" id="PS51352"/>
    </source>
</evidence>
<dbReference type="GO" id="GO:0016491">
    <property type="term" value="F:oxidoreductase activity"/>
    <property type="evidence" value="ECO:0007669"/>
    <property type="project" value="InterPro"/>
</dbReference>
<dbReference type="InterPro" id="IPR000866">
    <property type="entry name" value="AhpC/TSA"/>
</dbReference>
<dbReference type="InterPro" id="IPR036249">
    <property type="entry name" value="Thioredoxin-like_sf"/>
</dbReference>
<dbReference type="EMBL" id="RCOR01000049">
    <property type="protein sequence ID" value="RSN67156.1"/>
    <property type="molecule type" value="Genomic_DNA"/>
</dbReference>
<dbReference type="InterPro" id="IPR013766">
    <property type="entry name" value="Thioredoxin_domain"/>
</dbReference>
<evidence type="ECO:0000313" key="2">
    <source>
        <dbReference type="EMBL" id="RSN67156.1"/>
    </source>
</evidence>
<name>A0A3R9QPN2_9CREN</name>
<dbReference type="InterPro" id="IPR018247">
    <property type="entry name" value="EF_Hand_1_Ca_BS"/>
</dbReference>
<feature type="domain" description="Thioredoxin" evidence="1">
    <location>
        <begin position="22"/>
        <end position="174"/>
    </location>
</feature>
<gene>
    <name evidence="2" type="ORF">D9Q81_09045</name>
</gene>
<organism evidence="2 3">
    <name type="scientific">Candidatus Korarchaeum cryptofilum</name>
    <dbReference type="NCBI Taxonomy" id="498846"/>
    <lineage>
        <taxon>Archaea</taxon>
        <taxon>Thermoproteota</taxon>
        <taxon>Candidatus Korarchaeia</taxon>
        <taxon>Candidatus Korarchaeales</taxon>
        <taxon>Candidatus Korarchaeaceae</taxon>
        <taxon>Candidatus Korarchaeum</taxon>
    </lineage>
</organism>
<dbReference type="PROSITE" id="PS51352">
    <property type="entry name" value="THIOREDOXIN_2"/>
    <property type="match status" value="1"/>
</dbReference>
<dbReference type="SUPFAM" id="SSF52833">
    <property type="entry name" value="Thioredoxin-like"/>
    <property type="match status" value="1"/>
</dbReference>
<dbReference type="Pfam" id="PF00578">
    <property type="entry name" value="AhpC-TSA"/>
    <property type="match status" value="1"/>
</dbReference>
<proteinExistence type="predicted"/>
<evidence type="ECO:0000313" key="3">
    <source>
        <dbReference type="Proteomes" id="UP000278149"/>
    </source>
</evidence>
<dbReference type="Proteomes" id="UP000278149">
    <property type="component" value="Unassembled WGS sequence"/>
</dbReference>